<dbReference type="EMBL" id="CAHS01000021">
    <property type="protein sequence ID" value="CCG88534.1"/>
    <property type="molecule type" value="Genomic_DNA"/>
</dbReference>
<protein>
    <submittedName>
        <fullName evidence="1">Uncharacterized protein</fullName>
    </submittedName>
</protein>
<dbReference type="Proteomes" id="UP000018217">
    <property type="component" value="Unassembled WGS sequence"/>
</dbReference>
<gene>
    <name evidence="1" type="ORF">EPIR_3171</name>
</gene>
<comment type="caution">
    <text evidence="1">The sequence shown here is derived from an EMBL/GenBank/DDBJ whole genome shotgun (WGS) entry which is preliminary data.</text>
</comment>
<organism evidence="1 2">
    <name type="scientific">Erwinia piriflorinigrans CFBP 5888</name>
    <dbReference type="NCBI Taxonomy" id="1161919"/>
    <lineage>
        <taxon>Bacteria</taxon>
        <taxon>Pseudomonadati</taxon>
        <taxon>Pseudomonadota</taxon>
        <taxon>Gammaproteobacteria</taxon>
        <taxon>Enterobacterales</taxon>
        <taxon>Erwiniaceae</taxon>
        <taxon>Erwinia</taxon>
    </lineage>
</organism>
<dbReference type="AlphaFoldDB" id="V5ZC68"/>
<name>V5ZC68_9GAMM</name>
<sequence>MHFIFNLLKKHYLRMTFGNVYPEKAGFDTDK</sequence>
<evidence type="ECO:0000313" key="2">
    <source>
        <dbReference type="Proteomes" id="UP000018217"/>
    </source>
</evidence>
<keyword evidence="2" id="KW-1185">Reference proteome</keyword>
<proteinExistence type="predicted"/>
<reference evidence="1 2" key="1">
    <citation type="journal article" date="2013" name="Syst. Appl. Microbiol.">
        <title>Phylogenetic position and virulence apparatus of the pear flower necrosis pathogen Erwinia piriflorinigrans CFBP 5888T as assessed by comparative genomics.</title>
        <authorList>
            <person name="Smits T.H."/>
            <person name="Rezzonico F."/>
            <person name="Lopez M.M."/>
            <person name="Blom J."/>
            <person name="Goesmann A."/>
            <person name="Frey J.E."/>
            <person name="Duffy B."/>
        </authorList>
    </citation>
    <scope>NUCLEOTIDE SEQUENCE [LARGE SCALE GENOMIC DNA]</scope>
    <source>
        <strain evidence="2">CFBP5888</strain>
    </source>
</reference>
<accession>V5ZC68</accession>
<evidence type="ECO:0000313" key="1">
    <source>
        <dbReference type="EMBL" id="CCG88534.1"/>
    </source>
</evidence>